<proteinExistence type="evidence at protein level"/>
<keyword evidence="4" id="KW-1185">Reference proteome</keyword>
<evidence type="ECO:0000256" key="2">
    <source>
        <dbReference type="ARBA" id="ARBA00023128"/>
    </source>
</evidence>
<dbReference type="CTD" id="22868"/>
<dbReference type="InterPro" id="IPR013584">
    <property type="entry name" value="RAP"/>
</dbReference>
<sequence length="652" mass="74400">MNVYKSGLDMLRLALKSTSPWKCDSFIRTQASSCYKIISIVASPQLGRKNTHSFKQIRFYSQHSSQDAVDLQVKQTTEAFEVSDQADSTPFSAHLQKCSCPTDVLDAVKQFPASQNDLSSIFSRMRESTKKMTAEQQRCELQLMFEHPGFREVCERVVSDAWRMRCDDLAYTLLAIINLGVSQHTRIVQTLLRVVQERLNQFDNRSLSVLAAGIQQMENGNNVQALREALGLLLKDRVPEISNVVVLQNMMRAMGKNSPKELKMQLAIKTLSLADEFSPPNTQYVFLSLAAMDLNFKPLLNICSKNIAENVHEFPISRLVMVLKSCYELQYRNYSLFSSISEYMTNTFDMWSNKKVILLLLTFEDLYFRPVHLLDAFAERIIQKPDSLTLKDLLSVLKVFSMLNHDLKERKTEFLDCITEVLESYLPKMTPSELLKVNYYLALMEHFHQMLLDKLMQQETLEQLLQTDKPSIKVLRWLHTIDLCLQLDKPQLPSFTSSKPLNITVPAFEATANQEMLSAVRSIVGTHAVQDSVLEQSIYFIDCVITLPGEKVETCGLHEDCGSPECNQRIAVICAQPNSFCFGTTHPRASLVMKLRHLEKLGYQPVLVPINELNSKTEEEKIKMLRTLIFPAHESPESQKISNNSQQKEDIS</sequence>
<dbReference type="GeneID" id="564382"/>
<evidence type="ECO:0000313" key="6">
    <source>
        <dbReference type="RefSeq" id="XP_692810.5"/>
    </source>
</evidence>
<dbReference type="OrthoDB" id="9369505at2759"/>
<dbReference type="PANTHER" id="PTHR21228">
    <property type="entry name" value="FAST LEU-RICH DOMAIN-CONTAINING"/>
    <property type="match status" value="1"/>
</dbReference>
<evidence type="ECO:0000313" key="4">
    <source>
        <dbReference type="Proteomes" id="UP000000437"/>
    </source>
</evidence>
<evidence type="ECO:0000256" key="1">
    <source>
        <dbReference type="ARBA" id="ARBA00004173"/>
    </source>
</evidence>
<gene>
    <name evidence="5 6 7" type="primary">fastkd2</name>
</gene>
<dbReference type="GO" id="GO:0003723">
    <property type="term" value="F:RNA binding"/>
    <property type="evidence" value="ECO:0000318"/>
    <property type="project" value="GO_Central"/>
</dbReference>
<keyword evidence="8" id="KW-1267">Proteomics identification</keyword>
<reference evidence="5 6" key="2">
    <citation type="submission" date="2025-04" db="UniProtKB">
        <authorList>
            <consortium name="RefSeq"/>
        </authorList>
    </citation>
    <scope>IDENTIFICATION</scope>
    <source>
        <strain evidence="5 6">Tuebingen</strain>
    </source>
</reference>
<accession>A0A8N7UR43</accession>
<dbReference type="RefSeq" id="XP_021331610.1">
    <property type="nucleotide sequence ID" value="XM_021475935.2"/>
</dbReference>
<dbReference type="GO" id="GO:0000963">
    <property type="term" value="P:mitochondrial RNA processing"/>
    <property type="evidence" value="ECO:0000318"/>
    <property type="project" value="GO_Central"/>
</dbReference>
<dbReference type="InterPro" id="IPR050870">
    <property type="entry name" value="FAST_kinase"/>
</dbReference>
<feature type="domain" description="RAP" evidence="3">
    <location>
        <begin position="570"/>
        <end position="627"/>
    </location>
</feature>
<keyword evidence="5 6" id="KW-0418">Kinase</keyword>
<dbReference type="PROSITE" id="PS51286">
    <property type="entry name" value="RAP"/>
    <property type="match status" value="1"/>
</dbReference>
<dbReference type="Pfam" id="PF08373">
    <property type="entry name" value="RAP"/>
    <property type="match status" value="1"/>
</dbReference>
<dbReference type="InterPro" id="IPR010622">
    <property type="entry name" value="FAST_Leu-rich"/>
</dbReference>
<comment type="subcellular location">
    <subcellularLocation>
        <location evidence="1">Mitochondrion</location>
    </subcellularLocation>
</comment>
<dbReference type="KEGG" id="dre:564382"/>
<evidence type="ECO:0000259" key="3">
    <source>
        <dbReference type="PROSITE" id="PS51286"/>
    </source>
</evidence>
<evidence type="ECO:0000313" key="7">
    <source>
        <dbReference type="ZFIN" id="ZDB-GENE-090313-7"/>
    </source>
</evidence>
<protein>
    <submittedName>
        <fullName evidence="5 6">FAST kinase domain-containing protein 2, mitochondrial</fullName>
    </submittedName>
</protein>
<dbReference type="PANTHER" id="PTHR21228:SF1">
    <property type="entry name" value="FAST KINASE DOMAIN-CONTAINING PROTEIN 2, MITOCHONDRIAL"/>
    <property type="match status" value="1"/>
</dbReference>
<keyword evidence="2" id="KW-0496">Mitochondrion</keyword>
<dbReference type="GO" id="GO:0035770">
    <property type="term" value="C:ribonucleoprotein granule"/>
    <property type="evidence" value="ECO:0000318"/>
    <property type="project" value="GO_Central"/>
</dbReference>
<evidence type="ECO:0000313" key="5">
    <source>
        <dbReference type="RefSeq" id="XP_021331610.1"/>
    </source>
</evidence>
<dbReference type="AlphaFoldDB" id="A0A8N7UR43"/>
<dbReference type="GO" id="GO:0005759">
    <property type="term" value="C:mitochondrial matrix"/>
    <property type="evidence" value="ECO:0000318"/>
    <property type="project" value="GO_Central"/>
</dbReference>
<organism evidence="4 6">
    <name type="scientific">Danio rerio</name>
    <name type="common">Zebrafish</name>
    <name type="synonym">Brachydanio rerio</name>
    <dbReference type="NCBI Taxonomy" id="7955"/>
    <lineage>
        <taxon>Eukaryota</taxon>
        <taxon>Metazoa</taxon>
        <taxon>Chordata</taxon>
        <taxon>Craniata</taxon>
        <taxon>Vertebrata</taxon>
        <taxon>Euteleostomi</taxon>
        <taxon>Actinopterygii</taxon>
        <taxon>Neopterygii</taxon>
        <taxon>Teleostei</taxon>
        <taxon>Ostariophysi</taxon>
        <taxon>Cypriniformes</taxon>
        <taxon>Danionidae</taxon>
        <taxon>Danioninae</taxon>
        <taxon>Danio</taxon>
    </lineage>
</organism>
<dbReference type="RefSeq" id="XP_692810.5">
    <property type="nucleotide sequence ID" value="XM_687718.10"/>
</dbReference>
<dbReference type="Pfam" id="PF06743">
    <property type="entry name" value="FAST_1"/>
    <property type="match status" value="1"/>
</dbReference>
<dbReference type="GO" id="GO:0016301">
    <property type="term" value="F:kinase activity"/>
    <property type="evidence" value="ECO:0007669"/>
    <property type="project" value="UniProtKB-KW"/>
</dbReference>
<dbReference type="ZFIN" id="ZDB-GENE-090313-7">
    <property type="gene designation" value="fastkd2"/>
</dbReference>
<name>A0A8N7UR43_DANRE</name>
<evidence type="ECO:0007829" key="8">
    <source>
        <dbReference type="PeptideAtlas" id="A0A8N7UR43"/>
    </source>
</evidence>
<dbReference type="AGR" id="ZFIN:ZDB-GENE-090313-7"/>
<dbReference type="SMART" id="SM00952">
    <property type="entry name" value="RAP"/>
    <property type="match status" value="1"/>
</dbReference>
<dbReference type="GO" id="GO:0044528">
    <property type="term" value="P:regulation of mitochondrial mRNA stability"/>
    <property type="evidence" value="ECO:0000318"/>
    <property type="project" value="GO_Central"/>
</dbReference>
<keyword evidence="5 6" id="KW-0808">Transferase</keyword>
<reference evidence="4" key="1">
    <citation type="journal article" date="2013" name="Nature">
        <title>The zebrafish reference genome sequence and its relationship to the human genome.</title>
        <authorList>
            <consortium name="Genome Reference Consortium Zebrafish"/>
            <person name="Howe K."/>
            <person name="Clark M.D."/>
            <person name="Torroja C.F."/>
            <person name="Torrance J."/>
            <person name="Berthelot C."/>
            <person name="Muffato M."/>
            <person name="Collins J.E."/>
            <person name="Humphray S."/>
            <person name="McLaren K."/>
            <person name="Matthews L."/>
            <person name="McLaren S."/>
            <person name="Sealy I."/>
            <person name="Caccamo M."/>
            <person name="Churcher C."/>
            <person name="Scott C."/>
            <person name="Barrett J.C."/>
            <person name="Koch R."/>
            <person name="Rauch G.J."/>
            <person name="White S."/>
            <person name="Chow W."/>
            <person name="Kilian B."/>
            <person name="Quintais L.T."/>
            <person name="Guerra-Assuncao J.A."/>
            <person name="Zhou Y."/>
            <person name="Gu Y."/>
            <person name="Yen J."/>
            <person name="Vogel J.H."/>
            <person name="Eyre T."/>
            <person name="Redmond S."/>
            <person name="Banerjee R."/>
            <person name="Chi J."/>
            <person name="Fu B."/>
            <person name="Langley E."/>
            <person name="Maguire S.F."/>
            <person name="Laird G.K."/>
            <person name="Lloyd D."/>
            <person name="Kenyon E."/>
            <person name="Donaldson S."/>
            <person name="Sehra H."/>
            <person name="Almeida-King J."/>
            <person name="Loveland J."/>
            <person name="Trevanion S."/>
            <person name="Jones M."/>
            <person name="Quail M."/>
            <person name="Willey D."/>
            <person name="Hunt A."/>
            <person name="Burton J."/>
            <person name="Sims S."/>
            <person name="McLay K."/>
            <person name="Plumb B."/>
            <person name="Davis J."/>
            <person name="Clee C."/>
            <person name="Oliver K."/>
            <person name="Clark R."/>
            <person name="Riddle C."/>
            <person name="Elliot D."/>
            <person name="Eliott D."/>
            <person name="Threadgold G."/>
            <person name="Harden G."/>
            <person name="Ware D."/>
            <person name="Begum S."/>
            <person name="Mortimore B."/>
            <person name="Mortimer B."/>
            <person name="Kerry G."/>
            <person name="Heath P."/>
            <person name="Phillimore B."/>
            <person name="Tracey A."/>
            <person name="Corby N."/>
            <person name="Dunn M."/>
            <person name="Johnson C."/>
            <person name="Wood J."/>
            <person name="Clark S."/>
            <person name="Pelan S."/>
            <person name="Griffiths G."/>
            <person name="Smith M."/>
            <person name="Glithero R."/>
            <person name="Howden P."/>
            <person name="Barker N."/>
            <person name="Lloyd C."/>
            <person name="Stevens C."/>
            <person name="Harley J."/>
            <person name="Holt K."/>
            <person name="Panagiotidis G."/>
            <person name="Lovell J."/>
            <person name="Beasley H."/>
            <person name="Henderson C."/>
            <person name="Gordon D."/>
            <person name="Auger K."/>
            <person name="Wright D."/>
            <person name="Collins J."/>
            <person name="Raisen C."/>
            <person name="Dyer L."/>
            <person name="Leung K."/>
            <person name="Robertson L."/>
            <person name="Ambridge K."/>
            <person name="Leongamornlert D."/>
            <person name="McGuire S."/>
            <person name="Gilderthorp R."/>
            <person name="Griffiths C."/>
            <person name="Manthravadi D."/>
            <person name="Nichol S."/>
            <person name="Barker G."/>
            <person name="Whitehead S."/>
            <person name="Kay M."/>
            <person name="Brown J."/>
            <person name="Murnane C."/>
            <person name="Gray E."/>
            <person name="Humphries M."/>
            <person name="Sycamore N."/>
            <person name="Barker D."/>
            <person name="Saunders D."/>
            <person name="Wallis J."/>
            <person name="Babbage A."/>
            <person name="Hammond S."/>
            <person name="Mashreghi-Mohammadi M."/>
            <person name="Barr L."/>
            <person name="Martin S."/>
            <person name="Wray P."/>
            <person name="Ellington A."/>
            <person name="Matthews N."/>
            <person name="Ellwood M."/>
            <person name="Woodmansey R."/>
            <person name="Clark G."/>
            <person name="Cooper J."/>
            <person name="Cooper J."/>
            <person name="Tromans A."/>
            <person name="Grafham D."/>
            <person name="Skuce C."/>
            <person name="Pandian R."/>
            <person name="Andrews R."/>
            <person name="Harrison E."/>
            <person name="Kimberley A."/>
            <person name="Garnett J."/>
            <person name="Fosker N."/>
            <person name="Hall R."/>
            <person name="Garner P."/>
            <person name="Kelly D."/>
            <person name="Bird C."/>
            <person name="Palmer S."/>
            <person name="Gehring I."/>
            <person name="Berger A."/>
            <person name="Dooley C.M."/>
            <person name="Ersan-Urun Z."/>
            <person name="Eser C."/>
            <person name="Geiger H."/>
            <person name="Geisler M."/>
            <person name="Karotki L."/>
            <person name="Kirn A."/>
            <person name="Konantz J."/>
            <person name="Konantz M."/>
            <person name="Oberlander M."/>
            <person name="Rudolph-Geiger S."/>
            <person name="Teucke M."/>
            <person name="Lanz C."/>
            <person name="Raddatz G."/>
            <person name="Osoegawa K."/>
            <person name="Zhu B."/>
            <person name="Rapp A."/>
            <person name="Widaa S."/>
            <person name="Langford C."/>
            <person name="Yang F."/>
            <person name="Schuster S.C."/>
            <person name="Carter N.P."/>
            <person name="Harrow J."/>
            <person name="Ning Z."/>
            <person name="Herrero J."/>
            <person name="Searle S.M."/>
            <person name="Enright A."/>
            <person name="Geisler R."/>
            <person name="Plasterk R.H."/>
            <person name="Lee C."/>
            <person name="Westerfield M."/>
            <person name="de Jong P.J."/>
            <person name="Zon L.I."/>
            <person name="Postlethwait J.H."/>
            <person name="Nusslein-Volhard C."/>
            <person name="Hubbard T.J."/>
            <person name="Roest Crollius H."/>
            <person name="Rogers J."/>
            <person name="Stemple D.L."/>
        </authorList>
    </citation>
    <scope>NUCLEOTIDE SEQUENCE [LARGE SCALE GENOMIC DNA]</scope>
</reference>
<dbReference type="Proteomes" id="UP000000437">
    <property type="component" value="Chromosome 1"/>
</dbReference>